<dbReference type="AlphaFoldDB" id="A0A9Q3ZLL6"/>
<dbReference type="Proteomes" id="UP000813672">
    <property type="component" value="Unassembled WGS sequence"/>
</dbReference>
<proteinExistence type="predicted"/>
<evidence type="ECO:0000313" key="2">
    <source>
        <dbReference type="EMBL" id="MCE8537120.1"/>
    </source>
</evidence>
<feature type="compositionally biased region" description="Low complexity" evidence="1">
    <location>
        <begin position="72"/>
        <end position="85"/>
    </location>
</feature>
<accession>A0A9Q3ZLL6</accession>
<comment type="caution">
    <text evidence="2">The sequence shown here is derived from an EMBL/GenBank/DDBJ whole genome shotgun (WGS) entry which is preliminary data.</text>
</comment>
<dbReference type="RefSeq" id="WP_234218995.1">
    <property type="nucleotide sequence ID" value="NZ_JAGQAF010000003.1"/>
</dbReference>
<gene>
    <name evidence="2" type="ORF">KBY27_06600</name>
</gene>
<evidence type="ECO:0000313" key="3">
    <source>
        <dbReference type="Proteomes" id="UP000813672"/>
    </source>
</evidence>
<dbReference type="EMBL" id="JAGQAF010000003">
    <property type="protein sequence ID" value="MCE8537120.1"/>
    <property type="molecule type" value="Genomic_DNA"/>
</dbReference>
<organism evidence="2 3">
    <name type="scientific">Ruegeria pomeroyi</name>
    <dbReference type="NCBI Taxonomy" id="89184"/>
    <lineage>
        <taxon>Bacteria</taxon>
        <taxon>Pseudomonadati</taxon>
        <taxon>Pseudomonadota</taxon>
        <taxon>Alphaproteobacteria</taxon>
        <taxon>Rhodobacterales</taxon>
        <taxon>Roseobacteraceae</taxon>
        <taxon>Ruegeria</taxon>
    </lineage>
</organism>
<reference evidence="2" key="1">
    <citation type="journal article" date="2021" name="Environ. Microbiol.">
        <title>Cryptic niche differentiation of novel sediment ecotypes of Rugeria pomeroyi correlates with nitrate respiration.</title>
        <authorList>
            <person name="Lin X."/>
            <person name="McNichol J."/>
            <person name="Chu X."/>
            <person name="Qian Y."/>
            <person name="Luo H."/>
        </authorList>
    </citation>
    <scope>NUCLEOTIDE SEQUENCE</scope>
    <source>
        <strain evidence="2">SZCCDBB064</strain>
    </source>
</reference>
<name>A0A9Q3ZLL6_9RHOB</name>
<sequence length="130" mass="13685">MAMLQMTSPLHVQAAAYRLAGYAISNQLRVMHILSRAALNAPLAQVQALQAAASAPASKKKPASAKTVSKQEAAGEATEVTEVVAKSAMAQQPEPKQPMTPVAAAHPAPRRRRKPATPAPMPVKEESSDK</sequence>
<feature type="region of interest" description="Disordered" evidence="1">
    <location>
        <begin position="49"/>
        <end position="130"/>
    </location>
</feature>
<evidence type="ECO:0000256" key="1">
    <source>
        <dbReference type="SAM" id="MobiDB-lite"/>
    </source>
</evidence>
<protein>
    <submittedName>
        <fullName evidence="2">Uncharacterized protein</fullName>
    </submittedName>
</protein>